<dbReference type="GO" id="GO:0000139">
    <property type="term" value="C:Golgi membrane"/>
    <property type="evidence" value="ECO:0007669"/>
    <property type="project" value="InterPro"/>
</dbReference>
<evidence type="ECO:0000256" key="1">
    <source>
        <dbReference type="ARBA" id="ARBA00004141"/>
    </source>
</evidence>
<dbReference type="AlphaFoldDB" id="A0A813JU29"/>
<dbReference type="Pfam" id="PF04142">
    <property type="entry name" value="Nuc_sug_transp"/>
    <property type="match status" value="2"/>
</dbReference>
<keyword evidence="2 6" id="KW-0812">Transmembrane</keyword>
<reference evidence="7" key="1">
    <citation type="submission" date="2021-02" db="EMBL/GenBank/DDBJ databases">
        <authorList>
            <person name="Dougan E. K."/>
            <person name="Rhodes N."/>
            <person name="Thang M."/>
            <person name="Chan C."/>
        </authorList>
    </citation>
    <scope>NUCLEOTIDE SEQUENCE</scope>
</reference>
<protein>
    <submittedName>
        <fullName evidence="7">Uncharacterized protein</fullName>
    </submittedName>
</protein>
<evidence type="ECO:0000256" key="2">
    <source>
        <dbReference type="ARBA" id="ARBA00022692"/>
    </source>
</evidence>
<feature type="transmembrane region" description="Helical" evidence="6">
    <location>
        <begin position="652"/>
        <end position="670"/>
    </location>
</feature>
<feature type="transmembrane region" description="Helical" evidence="6">
    <location>
        <begin position="767"/>
        <end position="789"/>
    </location>
</feature>
<dbReference type="InterPro" id="IPR037185">
    <property type="entry name" value="EmrE-like"/>
</dbReference>
<feature type="transmembrane region" description="Helical" evidence="6">
    <location>
        <begin position="121"/>
        <end position="143"/>
    </location>
</feature>
<evidence type="ECO:0000256" key="3">
    <source>
        <dbReference type="ARBA" id="ARBA00022989"/>
    </source>
</evidence>
<comment type="subcellular location">
    <subcellularLocation>
        <location evidence="1">Membrane</location>
        <topology evidence="1">Multi-pass membrane protein</topology>
    </subcellularLocation>
</comment>
<dbReference type="EMBL" id="CAJNNW010026961">
    <property type="protein sequence ID" value="CAE8688814.1"/>
    <property type="molecule type" value="Genomic_DNA"/>
</dbReference>
<feature type="transmembrane region" description="Helical" evidence="6">
    <location>
        <begin position="381"/>
        <end position="403"/>
    </location>
</feature>
<organism evidence="7 8">
    <name type="scientific">Polarella glacialis</name>
    <name type="common">Dinoflagellate</name>
    <dbReference type="NCBI Taxonomy" id="89957"/>
    <lineage>
        <taxon>Eukaryota</taxon>
        <taxon>Sar</taxon>
        <taxon>Alveolata</taxon>
        <taxon>Dinophyceae</taxon>
        <taxon>Suessiales</taxon>
        <taxon>Suessiaceae</taxon>
        <taxon>Polarella</taxon>
    </lineage>
</organism>
<feature type="transmembrane region" description="Helical" evidence="6">
    <location>
        <begin position="215"/>
        <end position="237"/>
    </location>
</feature>
<proteinExistence type="predicted"/>
<feature type="transmembrane region" description="Helical" evidence="6">
    <location>
        <begin position="296"/>
        <end position="315"/>
    </location>
</feature>
<evidence type="ECO:0000313" key="7">
    <source>
        <dbReference type="EMBL" id="CAE8688814.1"/>
    </source>
</evidence>
<feature type="transmembrane region" description="Helical" evidence="6">
    <location>
        <begin position="359"/>
        <end position="375"/>
    </location>
</feature>
<feature type="transmembrane region" description="Helical" evidence="6">
    <location>
        <begin position="92"/>
        <end position="115"/>
    </location>
</feature>
<feature type="transmembrane region" description="Helical" evidence="6">
    <location>
        <begin position="690"/>
        <end position="714"/>
    </location>
</feature>
<feature type="region of interest" description="Disordered" evidence="5">
    <location>
        <begin position="855"/>
        <end position="898"/>
    </location>
</feature>
<dbReference type="PANTHER" id="PTHR10231">
    <property type="entry name" value="NUCLEOTIDE-SUGAR TRANSMEMBRANE TRANSPORTER"/>
    <property type="match status" value="1"/>
</dbReference>
<sequence>MNTLMPQEQPIRRGLSRRFEQSLQWVPGLLDTSASPGEVVSICSALQRVASEDHFNTEKIMYRHYSSPAKLNQMGSHDGGKQKTDWARLRQVAWLVFLFVALDTSKSLAVSWAAVHGNMCAPLVICSKNMMSIAVGLAMAFLLDGSPGVHLCLDWRRSLRVLPIAAAFCAAQICGIQACRVFDAGSLKMIAQVNLPLTTLLSWLMLGRRYSVNQWFAMALLFTATIIFLQVRMLFFSPKYAQSAQSFDQLHQVPDKVLGIFYILFGILLSCSASICAERFLKKRYDLPFYIQKTNLMFGELLSACLMVGLSAAGGRDLCSREQLQDWRQLPVVLIWLTHGWIAGLLVKRCSALAKNVSHILSASVTYFLPFLMTAGTEHCWPVTLCALLVLAGVLVFATAPGLSKAERERRDANKRRKAPSRQQQEETQEAQRRPLPALRSIRSEAAMGQIREHSAHGEHLIAGVNVSPNKKAVMNRRHQSSDLPNMRCASVDSMDEFQDSRLGLLCSVHSVGFLVLSFVLLDGTKPILVTWAHQNKAPEDRFINSTFVLVQTSLSLLVGLAIAVGPFVSFLPRPTVKCSPEWRARLGRCLDWRSVLQQLPVSICLSCSKLLIVMSLERLDAGTVRVFGQASLPLVGVSAALFFGRRFSAQQWCSLVAISIALVTFYHVKAEVHLKNQVLASPHGRAIEMVGVVMILASICFNCLGALLVEKFLKGHKGELHEQKAHLLLGEIAVNAALVVCVPFFFADPAERAIHAPWHRGFFAGWDHRVLICAIVWIPAGWTATTLVKRCSNLTKTVSQCTSSVLTYVWSMFPITLVEPRLTPEPVSPPVVLLAIAVLLAALSFGGADAAFNSGGKSRSGSSRREHNLGKLPLQLPPLPLSSISAPLSKGPSDQEEWKVDRAYRHVQHALPSQAAAPPRVNRGGKDGAPGSF</sequence>
<feature type="transmembrane region" description="Helical" evidence="6">
    <location>
        <begin position="801"/>
        <end position="819"/>
    </location>
</feature>
<gene>
    <name evidence="7" type="ORF">PGLA2088_LOCUS26151</name>
</gene>
<dbReference type="InterPro" id="IPR007271">
    <property type="entry name" value="Nuc_sug_transpt"/>
</dbReference>
<keyword evidence="4 6" id="KW-0472">Membrane</keyword>
<accession>A0A813JU29</accession>
<evidence type="ECO:0000256" key="5">
    <source>
        <dbReference type="SAM" id="MobiDB-lite"/>
    </source>
</evidence>
<feature type="region of interest" description="Disordered" evidence="5">
    <location>
        <begin position="910"/>
        <end position="934"/>
    </location>
</feature>
<evidence type="ECO:0000256" key="4">
    <source>
        <dbReference type="ARBA" id="ARBA00023136"/>
    </source>
</evidence>
<feature type="transmembrane region" description="Helical" evidence="6">
    <location>
        <begin position="831"/>
        <end position="853"/>
    </location>
</feature>
<dbReference type="SUPFAM" id="SSF103481">
    <property type="entry name" value="Multidrug resistance efflux transporter EmrE"/>
    <property type="match status" value="2"/>
</dbReference>
<evidence type="ECO:0000256" key="6">
    <source>
        <dbReference type="SAM" id="Phobius"/>
    </source>
</evidence>
<evidence type="ECO:0000313" key="8">
    <source>
        <dbReference type="Proteomes" id="UP000626109"/>
    </source>
</evidence>
<dbReference type="GO" id="GO:0015165">
    <property type="term" value="F:pyrimidine nucleotide-sugar transmembrane transporter activity"/>
    <property type="evidence" value="ECO:0007669"/>
    <property type="project" value="InterPro"/>
</dbReference>
<feature type="transmembrane region" description="Helical" evidence="6">
    <location>
        <begin position="549"/>
        <end position="572"/>
    </location>
</feature>
<name>A0A813JU29_POLGL</name>
<feature type="transmembrane region" description="Helical" evidence="6">
    <location>
        <begin position="327"/>
        <end position="347"/>
    </location>
</feature>
<feature type="transmembrane region" description="Helical" evidence="6">
    <location>
        <begin position="257"/>
        <end position="276"/>
    </location>
</feature>
<feature type="transmembrane region" description="Helical" evidence="6">
    <location>
        <begin position="503"/>
        <end position="522"/>
    </location>
</feature>
<dbReference type="Proteomes" id="UP000626109">
    <property type="component" value="Unassembled WGS sequence"/>
</dbReference>
<keyword evidence="3 6" id="KW-1133">Transmembrane helix</keyword>
<feature type="region of interest" description="Disordered" evidence="5">
    <location>
        <begin position="406"/>
        <end position="439"/>
    </location>
</feature>
<feature type="transmembrane region" description="Helical" evidence="6">
    <location>
        <begin position="726"/>
        <end position="747"/>
    </location>
</feature>
<comment type="caution">
    <text evidence="7">The sequence shown here is derived from an EMBL/GenBank/DDBJ whole genome shotgun (WGS) entry which is preliminary data.</text>
</comment>